<dbReference type="InterPro" id="IPR003692">
    <property type="entry name" value="Hydantoinase_B"/>
</dbReference>
<dbReference type="OrthoDB" id="9761586at2"/>
<dbReference type="KEGG" id="siw:GH266_04480"/>
<dbReference type="EMBL" id="CP046908">
    <property type="protein sequence ID" value="QGZ37227.1"/>
    <property type="molecule type" value="Genomic_DNA"/>
</dbReference>
<dbReference type="AlphaFoldDB" id="A0A857CEF8"/>
<dbReference type="GO" id="GO:0005829">
    <property type="term" value="C:cytosol"/>
    <property type="evidence" value="ECO:0007669"/>
    <property type="project" value="TreeGrafter"/>
</dbReference>
<evidence type="ECO:0000313" key="3">
    <source>
        <dbReference type="Proteomes" id="UP000435648"/>
    </source>
</evidence>
<reference evidence="2 3" key="1">
    <citation type="submission" date="2019-12" db="EMBL/GenBank/DDBJ databases">
        <title>The genome of Stappia indica PHM037.</title>
        <authorList>
            <person name="Kacar D."/>
            <person name="Galan B."/>
            <person name="Canedo L."/>
            <person name="Rodriguez P."/>
            <person name="de la Calle F."/>
            <person name="Garcia J.L."/>
        </authorList>
    </citation>
    <scope>NUCLEOTIDE SEQUENCE [LARGE SCALE GENOMIC DNA]</scope>
    <source>
        <strain evidence="2 3">PHM037</strain>
    </source>
</reference>
<dbReference type="Pfam" id="PF02538">
    <property type="entry name" value="Hydantoinase_B"/>
    <property type="match status" value="1"/>
</dbReference>
<dbReference type="Proteomes" id="UP000435648">
    <property type="component" value="Chromosome"/>
</dbReference>
<organism evidence="2 3">
    <name type="scientific">Stappia indica</name>
    <dbReference type="NCBI Taxonomy" id="538381"/>
    <lineage>
        <taxon>Bacteria</taxon>
        <taxon>Pseudomonadati</taxon>
        <taxon>Pseudomonadota</taxon>
        <taxon>Alphaproteobacteria</taxon>
        <taxon>Hyphomicrobiales</taxon>
        <taxon>Stappiaceae</taxon>
        <taxon>Stappia</taxon>
    </lineage>
</organism>
<evidence type="ECO:0000313" key="2">
    <source>
        <dbReference type="EMBL" id="QGZ37227.1"/>
    </source>
</evidence>
<dbReference type="RefSeq" id="WP_158196041.1">
    <property type="nucleotide sequence ID" value="NZ_CP046908.1"/>
</dbReference>
<evidence type="ECO:0000259" key="1">
    <source>
        <dbReference type="Pfam" id="PF02538"/>
    </source>
</evidence>
<dbReference type="PANTHER" id="PTHR11365">
    <property type="entry name" value="5-OXOPROLINASE RELATED"/>
    <property type="match status" value="1"/>
</dbReference>
<dbReference type="InterPro" id="IPR045079">
    <property type="entry name" value="Oxoprolinase-like"/>
</dbReference>
<dbReference type="GO" id="GO:0017168">
    <property type="term" value="F:5-oxoprolinase (ATP-hydrolyzing) activity"/>
    <property type="evidence" value="ECO:0007669"/>
    <property type="project" value="TreeGrafter"/>
</dbReference>
<dbReference type="PANTHER" id="PTHR11365:SF23">
    <property type="entry name" value="HYPOTHETICAL 5-OXOPROLINASE (EUROFUNG)-RELATED"/>
    <property type="match status" value="1"/>
</dbReference>
<name>A0A857CEF8_9HYPH</name>
<feature type="domain" description="Hydantoinase B/oxoprolinase" evidence="1">
    <location>
        <begin position="5"/>
        <end position="528"/>
    </location>
</feature>
<dbReference type="GO" id="GO:0006749">
    <property type="term" value="P:glutathione metabolic process"/>
    <property type="evidence" value="ECO:0007669"/>
    <property type="project" value="TreeGrafter"/>
</dbReference>
<accession>A0A857CEF8</accession>
<sequence length="579" mass="61779">MMAIDTVTLAILKGRLEQIADEMDATLFRSAFNPIIAEAHDASHGIYDAATGETLVQGKSGLPIFVGVMAFAVKAVIDKAAKSGGVNEGDVWIFNDPYDGGTHLSDFRLVKPVFRDGKLFCFLASVGHWHDVGGNVPGNYNPAATECFQEGMLIPPVKLYDRGEFRQDVVDILSANSRLPLSLYGDLNGQINALELGEKRMHALLDDYGDATVAGCLIELKARAARMMRAQIAELPQGTVSAEDWLDNDGIVDTPLKIALDLTIDGDRMVMDFSRSSPACAGPVNISRATAIAACYVALKHIFGEVPANAGVLEPVEFRIDEGSLLAVRAPKPVGGYTETILRLIDVVFQAVAKIAPEPAMACAYGTINALSLAGHRKDGRRWVMFSFFGGGHGAHAGGDGLNHGNAPISTATIPPLEILEAAYPVRFTQWALRPDSAGPGEMRGGLGAIYEIELLEENADVFLFGERGRHAPPGVVGGGAAALNRFSFEQADGWHEPPMASKMVGIRIARGQRLRLETPGGGGYGAPSARDPQAVARDVAQGYVTRDSAQADYRVALNEDGSIDAARTQSLRSREAAE</sequence>
<protein>
    <submittedName>
        <fullName evidence="2">Hydantoinase B/oxoprolinase family protein</fullName>
    </submittedName>
</protein>
<proteinExistence type="predicted"/>
<gene>
    <name evidence="2" type="ORF">GH266_04480</name>
</gene>